<dbReference type="Gene3D" id="3.40.50.2000">
    <property type="entry name" value="Glycogen Phosphorylase B"/>
    <property type="match status" value="2"/>
</dbReference>
<feature type="domain" description="Glycosyl transferase family 1" evidence="1">
    <location>
        <begin position="186"/>
        <end position="345"/>
    </location>
</feature>
<dbReference type="PANTHER" id="PTHR12526:SF630">
    <property type="entry name" value="GLYCOSYLTRANSFERASE"/>
    <property type="match status" value="1"/>
</dbReference>
<dbReference type="PATRIC" id="fig|285983.3.peg.1291"/>
<dbReference type="RefSeq" id="WP_044394281.1">
    <property type="nucleotide sequence ID" value="NZ_JXIQ01000098.1"/>
</dbReference>
<dbReference type="Proteomes" id="UP000032512">
    <property type="component" value="Unassembled WGS sequence"/>
</dbReference>
<keyword evidence="3" id="KW-0808">Transferase</keyword>
<evidence type="ECO:0000259" key="2">
    <source>
        <dbReference type="Pfam" id="PF13477"/>
    </source>
</evidence>
<dbReference type="Pfam" id="PF13477">
    <property type="entry name" value="Glyco_trans_4_2"/>
    <property type="match status" value="1"/>
</dbReference>
<organism evidence="3 4">
    <name type="scientific">Mesobacillus subterraneus</name>
    <dbReference type="NCBI Taxonomy" id="285983"/>
    <lineage>
        <taxon>Bacteria</taxon>
        <taxon>Bacillati</taxon>
        <taxon>Bacillota</taxon>
        <taxon>Bacilli</taxon>
        <taxon>Bacillales</taxon>
        <taxon>Bacillaceae</taxon>
        <taxon>Mesobacillus</taxon>
    </lineage>
</organism>
<evidence type="ECO:0000313" key="3">
    <source>
        <dbReference type="EMBL" id="KIY21676.1"/>
    </source>
</evidence>
<dbReference type="EMBL" id="JXIQ01000098">
    <property type="protein sequence ID" value="KIY21676.1"/>
    <property type="molecule type" value="Genomic_DNA"/>
</dbReference>
<evidence type="ECO:0000259" key="1">
    <source>
        <dbReference type="Pfam" id="PF00534"/>
    </source>
</evidence>
<dbReference type="OrthoDB" id="9806653at2"/>
<feature type="domain" description="Glycosyltransferase subfamily 4-like N-terminal" evidence="2">
    <location>
        <begin position="4"/>
        <end position="146"/>
    </location>
</feature>
<dbReference type="AlphaFoldDB" id="A0A0D6Z9H7"/>
<dbReference type="GO" id="GO:0016757">
    <property type="term" value="F:glycosyltransferase activity"/>
    <property type="evidence" value="ECO:0007669"/>
    <property type="project" value="InterPro"/>
</dbReference>
<dbReference type="Pfam" id="PF00534">
    <property type="entry name" value="Glycos_transf_1"/>
    <property type="match status" value="1"/>
</dbReference>
<proteinExistence type="predicted"/>
<accession>A0A0D6Z9H7</accession>
<dbReference type="CDD" id="cd03808">
    <property type="entry name" value="GT4_CapM-like"/>
    <property type="match status" value="1"/>
</dbReference>
<dbReference type="InterPro" id="IPR028098">
    <property type="entry name" value="Glyco_trans_4-like_N"/>
</dbReference>
<keyword evidence="4" id="KW-1185">Reference proteome</keyword>
<evidence type="ECO:0000313" key="4">
    <source>
        <dbReference type="Proteomes" id="UP000032512"/>
    </source>
</evidence>
<sequence length="388" mass="44305">MKRKILFCATVDYHFKAFHLPYLKWFKEQGWEVHVAANGDLPLPYVDHKYNLSISRSPISASNLKAYKELKRIMNTNQYEMIHCHTPVGGALARLAAREARKNGTKVIYTAHGFHFCHGAPLQNWLIYYPVEKWLATNTDCLITINEEDYRRAVQHRFKAKNIEHVHGVGVDVQRFKPVEKAYKEKLRIAYGYQVGDFLLFYAAEFNKNKNQQLLIQALALIKEDVPTAKLLLAGEGAMLQECKSLAESLGVRDRVDFLGFRKDIVELLQISDVAVASSLREGLPVNILEAMAAGLPIVASSNRGHNELVINNQNGFLVSPHNAVEFSRRVQELFHSTNLREELGIQSMIRANLFSGDRVGREMSKLYDHFMVEEADETSNQHYRAYL</sequence>
<dbReference type="SUPFAM" id="SSF53756">
    <property type="entry name" value="UDP-Glycosyltransferase/glycogen phosphorylase"/>
    <property type="match status" value="1"/>
</dbReference>
<dbReference type="PANTHER" id="PTHR12526">
    <property type="entry name" value="GLYCOSYLTRANSFERASE"/>
    <property type="match status" value="1"/>
</dbReference>
<comment type="caution">
    <text evidence="3">The sequence shown here is derived from an EMBL/GenBank/DDBJ whole genome shotgun (WGS) entry which is preliminary data.</text>
</comment>
<name>A0A0D6Z9H7_9BACI</name>
<dbReference type="InterPro" id="IPR001296">
    <property type="entry name" value="Glyco_trans_1"/>
</dbReference>
<protein>
    <submittedName>
        <fullName evidence="3">Glycosyl transferase</fullName>
    </submittedName>
</protein>
<reference evidence="3 4" key="1">
    <citation type="submission" date="2015-01" db="EMBL/GenBank/DDBJ databases">
        <title>Draft genome sequences of the supercritical CO2 tolerant bacteria Bacillus subterraneus MITOT1 and Bacillus cereus MIT0214.</title>
        <authorList>
            <person name="Peet K.C."/>
            <person name="Thompson J.R."/>
        </authorList>
    </citation>
    <scope>NUCLEOTIDE SEQUENCE [LARGE SCALE GENOMIC DNA]</scope>
    <source>
        <strain evidence="3 4">MITOT1</strain>
    </source>
</reference>
<gene>
    <name evidence="3" type="ORF">UB32_12590</name>
</gene>